<dbReference type="Gene3D" id="2.60.120.10">
    <property type="entry name" value="Jelly Rolls"/>
    <property type="match status" value="1"/>
</dbReference>
<gene>
    <name evidence="4" type="ORF">HPDFL43_10661</name>
</gene>
<evidence type="ECO:0000256" key="2">
    <source>
        <dbReference type="SAM" id="MobiDB-lite"/>
    </source>
</evidence>
<feature type="compositionally biased region" description="Pro residues" evidence="2">
    <location>
        <begin position="10"/>
        <end position="19"/>
    </location>
</feature>
<evidence type="ECO:0000256" key="1">
    <source>
        <dbReference type="ARBA" id="ARBA00023125"/>
    </source>
</evidence>
<dbReference type="PANTHER" id="PTHR46797:SF1">
    <property type="entry name" value="METHYLPHOSPHONATE SYNTHASE"/>
    <property type="match status" value="1"/>
</dbReference>
<accession>A9DEU4</accession>
<name>A9DEU4_HOEPD</name>
<dbReference type="SMART" id="SM00530">
    <property type="entry name" value="HTH_XRE"/>
    <property type="match status" value="1"/>
</dbReference>
<dbReference type="SUPFAM" id="SSF51182">
    <property type="entry name" value="RmlC-like cupins"/>
    <property type="match status" value="1"/>
</dbReference>
<dbReference type="HOGENOM" id="CLU_085376_1_2_5"/>
<evidence type="ECO:0000313" key="4">
    <source>
        <dbReference type="EMBL" id="EDQ31845.1"/>
    </source>
</evidence>
<dbReference type="Pfam" id="PF01381">
    <property type="entry name" value="HTH_3"/>
    <property type="match status" value="1"/>
</dbReference>
<dbReference type="InterPro" id="IPR010982">
    <property type="entry name" value="Lambda_DNA-bd_dom_sf"/>
</dbReference>
<dbReference type="STRING" id="411684.HPDFL43_10661"/>
<dbReference type="Proteomes" id="UP000004291">
    <property type="component" value="Chromosome"/>
</dbReference>
<evidence type="ECO:0000259" key="3">
    <source>
        <dbReference type="PROSITE" id="PS50943"/>
    </source>
</evidence>
<organism evidence="4 5">
    <name type="scientific">Hoeflea phototrophica (strain DSM 17068 / NCIMB 14078 / DFL-43)</name>
    <dbReference type="NCBI Taxonomy" id="411684"/>
    <lineage>
        <taxon>Bacteria</taxon>
        <taxon>Pseudomonadati</taxon>
        <taxon>Pseudomonadota</taxon>
        <taxon>Alphaproteobacteria</taxon>
        <taxon>Hyphomicrobiales</taxon>
        <taxon>Rhizobiaceae</taxon>
        <taxon>Hoeflea</taxon>
    </lineage>
</organism>
<dbReference type="CDD" id="cd00093">
    <property type="entry name" value="HTH_XRE"/>
    <property type="match status" value="1"/>
</dbReference>
<dbReference type="GO" id="GO:0005829">
    <property type="term" value="C:cytosol"/>
    <property type="evidence" value="ECO:0007669"/>
    <property type="project" value="TreeGrafter"/>
</dbReference>
<keyword evidence="1" id="KW-0238">DNA-binding</keyword>
<dbReference type="InterPro" id="IPR013096">
    <property type="entry name" value="Cupin_2"/>
</dbReference>
<dbReference type="Gene3D" id="1.10.260.40">
    <property type="entry name" value="lambda repressor-like DNA-binding domains"/>
    <property type="match status" value="1"/>
</dbReference>
<reference evidence="4 5" key="1">
    <citation type="submission" date="2007-10" db="EMBL/GenBank/DDBJ databases">
        <authorList>
            <person name="Wagner-Dobler I."/>
            <person name="Ferriera S."/>
            <person name="Johnson J."/>
            <person name="Kravitz S."/>
            <person name="Beeson K."/>
            <person name="Sutton G."/>
            <person name="Rogers Y.-H."/>
            <person name="Friedman R."/>
            <person name="Frazier M."/>
            <person name="Venter J.C."/>
        </authorList>
    </citation>
    <scope>NUCLEOTIDE SEQUENCE [LARGE SCALE GENOMIC DNA]</scope>
    <source>
        <strain evidence="4 5">DFL-43</strain>
    </source>
</reference>
<dbReference type="SUPFAM" id="SSF47413">
    <property type="entry name" value="lambda repressor-like DNA-binding domains"/>
    <property type="match status" value="1"/>
</dbReference>
<dbReference type="eggNOG" id="COG1396">
    <property type="taxonomic scope" value="Bacteria"/>
</dbReference>
<dbReference type="PANTHER" id="PTHR46797">
    <property type="entry name" value="HTH-TYPE TRANSCRIPTIONAL REGULATOR"/>
    <property type="match status" value="1"/>
</dbReference>
<evidence type="ECO:0000313" key="5">
    <source>
        <dbReference type="Proteomes" id="UP000004291"/>
    </source>
</evidence>
<dbReference type="InterPro" id="IPR011051">
    <property type="entry name" value="RmlC_Cupin_sf"/>
</dbReference>
<dbReference type="Pfam" id="PF07883">
    <property type="entry name" value="Cupin_2"/>
    <property type="match status" value="1"/>
</dbReference>
<dbReference type="InterPro" id="IPR050807">
    <property type="entry name" value="TransReg_Diox_bact_type"/>
</dbReference>
<dbReference type="PROSITE" id="PS50943">
    <property type="entry name" value="HTH_CROC1"/>
    <property type="match status" value="1"/>
</dbReference>
<keyword evidence="5" id="KW-1185">Reference proteome</keyword>
<dbReference type="GO" id="GO:0003700">
    <property type="term" value="F:DNA-binding transcription factor activity"/>
    <property type="evidence" value="ECO:0007669"/>
    <property type="project" value="TreeGrafter"/>
</dbReference>
<dbReference type="RefSeq" id="WP_007197905.1">
    <property type="nucleotide sequence ID" value="NZ_CM002917.1"/>
</dbReference>
<sequence length="203" mass="21496">MAEPLRQPQPSRPADPVSPPAFGERIREMRHKAGLTLQTLADQSGISVGFLSQVERDKATPSLGTLASVAAALGVDVDVFISTPKPADSVTREGERPSFVLADSSLQYERISTVLPGGTLSSLIVHIPVGYASEITAHVGEELIVVLDGTVRQTLGDAAFVLHPGDSLHFMGDTPHSFANVGDVPARLLWTGTSPRLISSWPA</sequence>
<feature type="domain" description="HTH cro/C1-type" evidence="3">
    <location>
        <begin position="26"/>
        <end position="80"/>
    </location>
</feature>
<proteinExistence type="predicted"/>
<comment type="caution">
    <text evidence="4">The sequence shown here is derived from an EMBL/GenBank/DDBJ whole genome shotgun (WGS) entry which is preliminary data.</text>
</comment>
<protein>
    <submittedName>
        <fullName evidence="4">Putative transcriptional regulator</fullName>
    </submittedName>
</protein>
<dbReference type="InterPro" id="IPR001387">
    <property type="entry name" value="Cro/C1-type_HTH"/>
</dbReference>
<feature type="region of interest" description="Disordered" evidence="2">
    <location>
        <begin position="1"/>
        <end position="21"/>
    </location>
</feature>
<dbReference type="GO" id="GO:0003677">
    <property type="term" value="F:DNA binding"/>
    <property type="evidence" value="ECO:0007669"/>
    <property type="project" value="UniProtKB-KW"/>
</dbReference>
<dbReference type="OrthoDB" id="9805356at2"/>
<dbReference type="AlphaFoldDB" id="A9DEU4"/>
<dbReference type="InterPro" id="IPR014710">
    <property type="entry name" value="RmlC-like_jellyroll"/>
</dbReference>
<dbReference type="EMBL" id="ABIA03000003">
    <property type="protein sequence ID" value="EDQ31845.1"/>
    <property type="molecule type" value="Genomic_DNA"/>
</dbReference>
<reference evidence="4 5" key="2">
    <citation type="submission" date="2012-06" db="EMBL/GenBank/DDBJ databases">
        <authorList>
            <person name="Fiebig A."/>
        </authorList>
    </citation>
    <scope>NUCLEOTIDE SEQUENCE [LARGE SCALE GENOMIC DNA]</scope>
    <source>
        <strain evidence="4 5">DFL-43</strain>
    </source>
</reference>
<dbReference type="CDD" id="cd02209">
    <property type="entry name" value="cupin_XRE_C"/>
    <property type="match status" value="1"/>
</dbReference>